<organism evidence="1 2">
    <name type="scientific">Gryllus longicercus</name>
    <dbReference type="NCBI Taxonomy" id="2509291"/>
    <lineage>
        <taxon>Eukaryota</taxon>
        <taxon>Metazoa</taxon>
        <taxon>Ecdysozoa</taxon>
        <taxon>Arthropoda</taxon>
        <taxon>Hexapoda</taxon>
        <taxon>Insecta</taxon>
        <taxon>Pterygota</taxon>
        <taxon>Neoptera</taxon>
        <taxon>Polyneoptera</taxon>
        <taxon>Orthoptera</taxon>
        <taxon>Ensifera</taxon>
        <taxon>Gryllidea</taxon>
        <taxon>Grylloidea</taxon>
        <taxon>Gryllidae</taxon>
        <taxon>Gryllinae</taxon>
        <taxon>Gryllus</taxon>
    </lineage>
</organism>
<evidence type="ECO:0000313" key="2">
    <source>
        <dbReference type="Proteomes" id="UP001378592"/>
    </source>
</evidence>
<comment type="caution">
    <text evidence="1">The sequence shown here is derived from an EMBL/GenBank/DDBJ whole genome shotgun (WGS) entry which is preliminary data.</text>
</comment>
<keyword evidence="2" id="KW-1185">Reference proteome</keyword>
<dbReference type="EMBL" id="JAZDUA010000286">
    <property type="protein sequence ID" value="KAK7862234.1"/>
    <property type="molecule type" value="Genomic_DNA"/>
</dbReference>
<dbReference type="AlphaFoldDB" id="A0AAN9VCD2"/>
<evidence type="ECO:0000313" key="1">
    <source>
        <dbReference type="EMBL" id="KAK7862234.1"/>
    </source>
</evidence>
<gene>
    <name evidence="1" type="ORF">R5R35_011128</name>
</gene>
<reference evidence="1 2" key="1">
    <citation type="submission" date="2024-03" db="EMBL/GenBank/DDBJ databases">
        <title>The genome assembly and annotation of the cricket Gryllus longicercus Weissman &amp; Gray.</title>
        <authorList>
            <person name="Szrajer S."/>
            <person name="Gray D."/>
            <person name="Ylla G."/>
        </authorList>
    </citation>
    <scope>NUCLEOTIDE SEQUENCE [LARGE SCALE GENOMIC DNA]</scope>
    <source>
        <strain evidence="1">DAG 2021-001</strain>
        <tissue evidence="1">Whole body minus gut</tissue>
    </source>
</reference>
<dbReference type="Proteomes" id="UP001378592">
    <property type="component" value="Unassembled WGS sequence"/>
</dbReference>
<sequence>MGFDGNSGRPLRCSISRWNSTMKYLHFSVKNKTVSLLLDIPQVLGYLPKSLTPLFLHELEISNMDFIMVVIGSTDSTKSDDCTLFDNFQAVGDFDFQMTT</sequence>
<proteinExistence type="predicted"/>
<name>A0AAN9VCD2_9ORTH</name>
<protein>
    <submittedName>
        <fullName evidence="1">Uncharacterized protein</fullName>
    </submittedName>
</protein>
<accession>A0AAN9VCD2</accession>